<gene>
    <name evidence="1" type="ordered locus">SARI_00694</name>
</gene>
<evidence type="ECO:0000313" key="2">
    <source>
        <dbReference type="Proteomes" id="UP000002084"/>
    </source>
</evidence>
<evidence type="ECO:0000313" key="1">
    <source>
        <dbReference type="EMBL" id="ABX20617.1"/>
    </source>
</evidence>
<dbReference type="Proteomes" id="UP000002084">
    <property type="component" value="Chromosome"/>
</dbReference>
<dbReference type="AlphaFoldDB" id="A9MK57"/>
<protein>
    <submittedName>
        <fullName evidence="1">Uncharacterized protein</fullName>
    </submittedName>
</protein>
<name>A9MK57_SALAR</name>
<sequence>MCLNFTWYQKQRFFSHFLAVISVIARDSTPQKSHYNTRKLRELSYEHYLFYYHTGYRYVSEKITGNVI</sequence>
<accession>A9MK57</accession>
<dbReference type="HOGENOM" id="CLU_2791464_0_0_6"/>
<dbReference type="KEGG" id="ses:SARI_00694"/>
<organism evidence="1 2">
    <name type="scientific">Salmonella arizonae (strain ATCC BAA-731 / CDC346-86 / RSK2980)</name>
    <dbReference type="NCBI Taxonomy" id="41514"/>
    <lineage>
        <taxon>Bacteria</taxon>
        <taxon>Pseudomonadati</taxon>
        <taxon>Pseudomonadota</taxon>
        <taxon>Gammaproteobacteria</taxon>
        <taxon>Enterobacterales</taxon>
        <taxon>Enterobacteriaceae</taxon>
        <taxon>Salmonella</taxon>
    </lineage>
</organism>
<reference evidence="1 2" key="1">
    <citation type="submission" date="2007-11" db="EMBL/GenBank/DDBJ databases">
        <authorList>
            <consortium name="The Salmonella enterica serovar Arizonae Genome Sequencing Project"/>
            <person name="McClelland M."/>
            <person name="Sanderson E.K."/>
            <person name="Porwollik S."/>
            <person name="Spieth J."/>
            <person name="Clifton W.S."/>
            <person name="Fulton R."/>
            <person name="Chunyan W."/>
            <person name="Wollam A."/>
            <person name="Shah N."/>
            <person name="Pepin K."/>
            <person name="Bhonagiri V."/>
            <person name="Nash W."/>
            <person name="Johnson M."/>
            <person name="Thiruvilangam P."/>
            <person name="Wilson R."/>
        </authorList>
    </citation>
    <scope>NUCLEOTIDE SEQUENCE [LARGE SCALE GENOMIC DNA]</scope>
    <source>
        <strain evidence="2">ATCC BAA-731 / CDC346-86 / RSK2980</strain>
    </source>
</reference>
<dbReference type="EMBL" id="CP000880">
    <property type="protein sequence ID" value="ABX20617.1"/>
    <property type="molecule type" value="Genomic_DNA"/>
</dbReference>
<proteinExistence type="predicted"/>
<keyword evidence="2" id="KW-1185">Reference proteome</keyword>